<dbReference type="Proteomes" id="UP001164286">
    <property type="component" value="Unassembled WGS sequence"/>
</dbReference>
<feature type="transmembrane region" description="Helical" evidence="8">
    <location>
        <begin position="242"/>
        <end position="262"/>
    </location>
</feature>
<feature type="transmembrane region" description="Helical" evidence="8">
    <location>
        <begin position="6"/>
        <end position="31"/>
    </location>
</feature>
<evidence type="ECO:0000256" key="2">
    <source>
        <dbReference type="ARBA" id="ARBA00008333"/>
    </source>
</evidence>
<organism evidence="9 10">
    <name type="scientific">Dioszegia hungarica</name>
    <dbReference type="NCBI Taxonomy" id="4972"/>
    <lineage>
        <taxon>Eukaryota</taxon>
        <taxon>Fungi</taxon>
        <taxon>Dikarya</taxon>
        <taxon>Basidiomycota</taxon>
        <taxon>Agaricomycotina</taxon>
        <taxon>Tremellomycetes</taxon>
        <taxon>Tremellales</taxon>
        <taxon>Bulleribasidiaceae</taxon>
        <taxon>Dioszegia</taxon>
    </lineage>
</organism>
<feature type="transmembrane region" description="Helical" evidence="8">
    <location>
        <begin position="216"/>
        <end position="235"/>
    </location>
</feature>
<feature type="transmembrane region" description="Helical" evidence="8">
    <location>
        <begin position="183"/>
        <end position="204"/>
    </location>
</feature>
<evidence type="ECO:0000313" key="10">
    <source>
        <dbReference type="Proteomes" id="UP001164286"/>
    </source>
</evidence>
<sequence length="431" mass="46624">MPDYFSVPIFFIVFRETVEAAIIVSVLLSFVEQLMTTGAVRQIDKGPPYSPARLQDDPHSDTLSTEDAAADKQISHLVRRMRIQIWAGTIGGFIIALAIGAAFIAVFYTKLTNLWADTEQIWEGVFSLVAALIIYVMGIAFLKMDRSRVKWRLKLFAAFQKTRQTDTTTEVDQHHKSGSGGKWALFLLPFITVLREGLEAVVFVGGVSLSEPAVSIPIPVIVGIIAGGLVGFAIYKTGSSTTLHWFLVGSTTLLFLIGAGLFSKAVGFFQYYIFAKGVGGDVAETGDGPGSFQVAGNVWHLTYGNPEVGSATTNGGWQIFNSILGWNNTASIGTILAYIFYWLLIVITLVYLKWSEGRMTFLGKSSTARARRDARRAELEAGGGEGKVKARAGSESSSREGRADEVSGVGALPREGGLESPLSEKGAEMKV</sequence>
<feature type="region of interest" description="Disordered" evidence="7">
    <location>
        <begin position="373"/>
        <end position="431"/>
    </location>
</feature>
<dbReference type="RefSeq" id="XP_052944912.1">
    <property type="nucleotide sequence ID" value="XM_053087057.1"/>
</dbReference>
<accession>A0AA38H7G2</accession>
<keyword evidence="3" id="KW-0408">Iron</keyword>
<evidence type="ECO:0000256" key="5">
    <source>
        <dbReference type="ARBA" id="ARBA00022989"/>
    </source>
</evidence>
<dbReference type="PANTHER" id="PTHR31632">
    <property type="entry name" value="IRON TRANSPORTER FTH1"/>
    <property type="match status" value="1"/>
</dbReference>
<protein>
    <submittedName>
        <fullName evidence="9">Iron transporter</fullName>
    </submittedName>
</protein>
<dbReference type="Pfam" id="PF03239">
    <property type="entry name" value="FTR1"/>
    <property type="match status" value="1"/>
</dbReference>
<dbReference type="GeneID" id="77726258"/>
<feature type="transmembrane region" description="Helical" evidence="8">
    <location>
        <begin position="85"/>
        <end position="109"/>
    </location>
</feature>
<keyword evidence="10" id="KW-1185">Reference proteome</keyword>
<keyword evidence="3" id="KW-0410">Iron transport</keyword>
<dbReference type="EMBL" id="JAKWFO010000005">
    <property type="protein sequence ID" value="KAI9635135.1"/>
    <property type="molecule type" value="Genomic_DNA"/>
</dbReference>
<comment type="similarity">
    <text evidence="2">Belongs to the oxidase-dependent Fe transporter (OFeT) (TC 9.A.10.1) family.</text>
</comment>
<dbReference type="GO" id="GO:0033573">
    <property type="term" value="C:high-affinity iron permease complex"/>
    <property type="evidence" value="ECO:0007669"/>
    <property type="project" value="InterPro"/>
</dbReference>
<evidence type="ECO:0000313" key="9">
    <source>
        <dbReference type="EMBL" id="KAI9635135.1"/>
    </source>
</evidence>
<dbReference type="PANTHER" id="PTHR31632:SF2">
    <property type="entry name" value="PLASMA MEMBRANE IRON PERMEASE"/>
    <property type="match status" value="1"/>
</dbReference>
<feature type="transmembrane region" description="Helical" evidence="8">
    <location>
        <begin position="330"/>
        <end position="352"/>
    </location>
</feature>
<keyword evidence="4 8" id="KW-0812">Transmembrane</keyword>
<evidence type="ECO:0000256" key="3">
    <source>
        <dbReference type="ARBA" id="ARBA00022496"/>
    </source>
</evidence>
<proteinExistence type="inferred from homology"/>
<reference evidence="9" key="1">
    <citation type="journal article" date="2022" name="G3 (Bethesda)">
        <title>High quality genome of the basidiomycete yeast Dioszegia hungarica PDD-24b-2 isolated from cloud water.</title>
        <authorList>
            <person name="Jarrige D."/>
            <person name="Haridas S."/>
            <person name="Bleykasten-Grosshans C."/>
            <person name="Joly M."/>
            <person name="Nadalig T."/>
            <person name="Sancelme M."/>
            <person name="Vuilleumier S."/>
            <person name="Grigoriev I.V."/>
            <person name="Amato P."/>
            <person name="Bringel F."/>
        </authorList>
    </citation>
    <scope>NUCLEOTIDE SEQUENCE</scope>
    <source>
        <strain evidence="9">PDD-24b-2</strain>
    </source>
</reference>
<keyword evidence="5 8" id="KW-1133">Transmembrane helix</keyword>
<evidence type="ECO:0000256" key="6">
    <source>
        <dbReference type="ARBA" id="ARBA00023136"/>
    </source>
</evidence>
<feature type="transmembrane region" description="Helical" evidence="8">
    <location>
        <begin position="121"/>
        <end position="142"/>
    </location>
</feature>
<comment type="subcellular location">
    <subcellularLocation>
        <location evidence="1">Membrane</location>
        <topology evidence="1">Multi-pass membrane protein</topology>
    </subcellularLocation>
</comment>
<evidence type="ECO:0000256" key="7">
    <source>
        <dbReference type="SAM" id="MobiDB-lite"/>
    </source>
</evidence>
<keyword evidence="3" id="KW-0813">Transport</keyword>
<evidence type="ECO:0000256" key="4">
    <source>
        <dbReference type="ARBA" id="ARBA00022692"/>
    </source>
</evidence>
<name>A0AA38H7G2_9TREE</name>
<dbReference type="InterPro" id="IPR004923">
    <property type="entry name" value="FTR1/Fip1/EfeU"/>
</dbReference>
<keyword evidence="6 8" id="KW-0472">Membrane</keyword>
<gene>
    <name evidence="9" type="ORF">MKK02DRAFT_25538</name>
</gene>
<dbReference type="GO" id="GO:0015093">
    <property type="term" value="F:ferrous iron transmembrane transporter activity"/>
    <property type="evidence" value="ECO:0007669"/>
    <property type="project" value="TreeGrafter"/>
</dbReference>
<keyword evidence="3" id="KW-0406">Ion transport</keyword>
<dbReference type="AlphaFoldDB" id="A0AA38H7G2"/>
<evidence type="ECO:0000256" key="1">
    <source>
        <dbReference type="ARBA" id="ARBA00004141"/>
    </source>
</evidence>
<comment type="caution">
    <text evidence="9">The sequence shown here is derived from an EMBL/GenBank/DDBJ whole genome shotgun (WGS) entry which is preliminary data.</text>
</comment>
<evidence type="ECO:0000256" key="8">
    <source>
        <dbReference type="SAM" id="Phobius"/>
    </source>
</evidence>